<dbReference type="PANTHER" id="PTHR45586:SF15">
    <property type="entry name" value="TPR REPEAT-CONTAINING PROTEIN YPIA"/>
    <property type="match status" value="1"/>
</dbReference>
<dbReference type="PROSITE" id="PS50293">
    <property type="entry name" value="TPR_REGION"/>
    <property type="match status" value="1"/>
</dbReference>
<evidence type="ECO:0000313" key="7">
    <source>
        <dbReference type="Proteomes" id="UP000077317"/>
    </source>
</evidence>
<evidence type="ECO:0000256" key="2">
    <source>
        <dbReference type="ARBA" id="ARBA00022803"/>
    </source>
</evidence>
<dbReference type="OrthoDB" id="2080803at2"/>
<feature type="domain" description="PARP alpha-helical" evidence="5">
    <location>
        <begin position="294"/>
        <end position="412"/>
    </location>
</feature>
<protein>
    <recommendedName>
        <fullName evidence="5">PARP alpha-helical domain-containing protein</fullName>
    </recommendedName>
</protein>
<dbReference type="InterPro" id="IPR004102">
    <property type="entry name" value="Poly(ADP-ribose)pol_reg_dom"/>
</dbReference>
<evidence type="ECO:0000313" key="6">
    <source>
        <dbReference type="EMBL" id="AND79580.1"/>
    </source>
</evidence>
<proteinExistence type="predicted"/>
<evidence type="ECO:0000256" key="4">
    <source>
        <dbReference type="SAM" id="Coils"/>
    </source>
</evidence>
<dbReference type="PROSITE" id="PS50005">
    <property type="entry name" value="TPR"/>
    <property type="match status" value="1"/>
</dbReference>
<reference evidence="6 7" key="1">
    <citation type="journal article" date="2016" name="Int. J. Syst. Evol. Microbiol.">
        <title>Streptococcuspantholopis sp. nov., isolated from faeces of the Tibetan antelope (Pantholops hodgsonii).</title>
        <authorList>
            <person name="Bai X."/>
            <person name="Xiong Y."/>
            <person name="Lu S."/>
            <person name="Jin D."/>
            <person name="Lai X."/>
            <person name="Yang J."/>
            <person name="Niu L."/>
            <person name="Hu S."/>
            <person name="Meng X."/>
            <person name="Pu J."/>
            <person name="Ye C."/>
            <person name="Xu J."/>
        </authorList>
    </citation>
    <scope>NUCLEOTIDE SEQUENCE [LARGE SCALE GENOMIC DNA]</scope>
    <source>
        <strain evidence="6 7">TA 26</strain>
    </source>
</reference>
<dbReference type="SMART" id="SM00028">
    <property type="entry name" value="TPR"/>
    <property type="match status" value="3"/>
</dbReference>
<keyword evidence="7" id="KW-1185">Reference proteome</keyword>
<dbReference type="GO" id="GO:0003950">
    <property type="term" value="F:NAD+ poly-ADP-ribosyltransferase activity"/>
    <property type="evidence" value="ECO:0007669"/>
    <property type="project" value="InterPro"/>
</dbReference>
<accession>A0A172Q801</accession>
<dbReference type="InterPro" id="IPR051012">
    <property type="entry name" value="CellSynth/LPSAsmb/PSIAsmb"/>
</dbReference>
<feature type="repeat" description="TPR" evidence="3">
    <location>
        <begin position="167"/>
        <end position="200"/>
    </location>
</feature>
<dbReference type="PANTHER" id="PTHR45586">
    <property type="entry name" value="TPR REPEAT-CONTAINING PROTEIN PA4667"/>
    <property type="match status" value="1"/>
</dbReference>
<sequence>MLNSEKVLAAIEQQNLLEADNYLQKALKEDSSAVLLELAAYLESIGFLPQAKQIYLQIKDDYPESYLNLAQIAAEDGDIEDAFLYVEAIQPHSEYYVNALLVKADLYDMEGLTEVAREKLLEARSLSQEPLVVLALAEIEFKLGNYQQAIQEYAKLDNRDTLAETGLSTYQRIGRSYAHLGKFEAAVEFLEKALEIDYDDQTAFELASILYEESDYQKASLYFKQLDTMNPDFEGYEYRYALSLHAEHKTAEALRIIQQGLAKNQFDEELLLAASQFSYELHEPSQAESYLLKAKEVAEDQEEVLLRLTNLYLEEERFAEIIALASDQDIVSVLTRWNLAKAYHALEELEQALAVYQDLARDLGDNPEFLQDYIDLLKECGQQEQAANYAKRYLELVPDDVNMARFLDDEFL</sequence>
<dbReference type="InterPro" id="IPR011717">
    <property type="entry name" value="TPR-4"/>
</dbReference>
<dbReference type="STRING" id="1811193.A0O21_05835"/>
<dbReference type="SUPFAM" id="SSF48452">
    <property type="entry name" value="TPR-like"/>
    <property type="match status" value="2"/>
</dbReference>
<keyword evidence="2 3" id="KW-0802">TPR repeat</keyword>
<name>A0A172Q801_9STRE</name>
<dbReference type="PROSITE" id="PS51060">
    <property type="entry name" value="PARP_ALPHA_HD"/>
    <property type="match status" value="1"/>
</dbReference>
<dbReference type="GO" id="GO:0042802">
    <property type="term" value="F:identical protein binding"/>
    <property type="evidence" value="ECO:0007669"/>
    <property type="project" value="InterPro"/>
</dbReference>
<keyword evidence="1" id="KW-0677">Repeat</keyword>
<evidence type="ECO:0000259" key="5">
    <source>
        <dbReference type="PROSITE" id="PS51060"/>
    </source>
</evidence>
<dbReference type="Gene3D" id="1.25.40.10">
    <property type="entry name" value="Tetratricopeptide repeat domain"/>
    <property type="match status" value="3"/>
</dbReference>
<organism evidence="6 7">
    <name type="scientific">Streptococcus pantholopis</name>
    <dbReference type="NCBI Taxonomy" id="1811193"/>
    <lineage>
        <taxon>Bacteria</taxon>
        <taxon>Bacillati</taxon>
        <taxon>Bacillota</taxon>
        <taxon>Bacilli</taxon>
        <taxon>Lactobacillales</taxon>
        <taxon>Streptococcaceae</taxon>
        <taxon>Streptococcus</taxon>
    </lineage>
</organism>
<dbReference type="InterPro" id="IPR011990">
    <property type="entry name" value="TPR-like_helical_dom_sf"/>
</dbReference>
<dbReference type="Proteomes" id="UP000077317">
    <property type="component" value="Chromosome"/>
</dbReference>
<evidence type="ECO:0000256" key="3">
    <source>
        <dbReference type="PROSITE-ProRule" id="PRU00339"/>
    </source>
</evidence>
<dbReference type="Pfam" id="PF07721">
    <property type="entry name" value="TPR_4"/>
    <property type="match status" value="1"/>
</dbReference>
<feature type="coiled-coil region" evidence="4">
    <location>
        <begin position="339"/>
        <end position="366"/>
    </location>
</feature>
<dbReference type="RefSeq" id="WP_067062726.1">
    <property type="nucleotide sequence ID" value="NZ_CP014699.1"/>
</dbReference>
<dbReference type="KEGG" id="spat:A0O21_05835"/>
<dbReference type="Pfam" id="PF13181">
    <property type="entry name" value="TPR_8"/>
    <property type="match status" value="1"/>
</dbReference>
<dbReference type="EMBL" id="CP014699">
    <property type="protein sequence ID" value="AND79580.1"/>
    <property type="molecule type" value="Genomic_DNA"/>
</dbReference>
<evidence type="ECO:0000256" key="1">
    <source>
        <dbReference type="ARBA" id="ARBA00022737"/>
    </source>
</evidence>
<gene>
    <name evidence="6" type="ORF">A0O21_05835</name>
</gene>
<reference evidence="7" key="2">
    <citation type="submission" date="2016-03" db="EMBL/GenBank/DDBJ databases">
        <title>Streptococcus antelopensis sp. nov., isolated from the feces of the Tibetan antelope (Pantholops hodgsonii) in Hoh Xil National Nature Reserve, Qinghai, China.</title>
        <authorList>
            <person name="Bai X."/>
        </authorList>
    </citation>
    <scope>NUCLEOTIDE SEQUENCE [LARGE SCALE GENOMIC DNA]</scope>
    <source>
        <strain evidence="7">TA 26</strain>
    </source>
</reference>
<keyword evidence="4" id="KW-0175">Coiled coil</keyword>
<dbReference type="AlphaFoldDB" id="A0A172Q801"/>
<dbReference type="InterPro" id="IPR019734">
    <property type="entry name" value="TPR_rpt"/>
</dbReference>